<dbReference type="HOGENOM" id="CLU_517463_0_0_10"/>
<gene>
    <name evidence="1" type="ORF">HMPREF1981_00860</name>
</gene>
<reference evidence="1 2" key="1">
    <citation type="submission" date="2013-08" db="EMBL/GenBank/DDBJ databases">
        <authorList>
            <person name="Weinstock G."/>
            <person name="Sodergren E."/>
            <person name="Wylie T."/>
            <person name="Fulton L."/>
            <person name="Fulton R."/>
            <person name="Fronick C."/>
            <person name="O'Laughlin M."/>
            <person name="Godfrey J."/>
            <person name="Miner T."/>
            <person name="Herter B."/>
            <person name="Appelbaum E."/>
            <person name="Cordes M."/>
            <person name="Lek S."/>
            <person name="Wollam A."/>
            <person name="Pepin K.H."/>
            <person name="Palsikar V.B."/>
            <person name="Mitreva M."/>
            <person name="Wilson R.K."/>
        </authorList>
    </citation>
    <scope>NUCLEOTIDE SEQUENCE [LARGE SCALE GENOMIC DNA]</scope>
    <source>
        <strain evidence="1 2">F0041</strain>
    </source>
</reference>
<dbReference type="PATRIC" id="fig|1321819.3.peg.798"/>
<dbReference type="AlphaFoldDB" id="U2C808"/>
<dbReference type="Proteomes" id="UP000016496">
    <property type="component" value="Unassembled WGS sequence"/>
</dbReference>
<organism evidence="1 2">
    <name type="scientific">Bacteroides pyogenes F0041</name>
    <dbReference type="NCBI Taxonomy" id="1321819"/>
    <lineage>
        <taxon>Bacteria</taxon>
        <taxon>Pseudomonadati</taxon>
        <taxon>Bacteroidota</taxon>
        <taxon>Bacteroidia</taxon>
        <taxon>Bacteroidales</taxon>
        <taxon>Bacteroidaceae</taxon>
        <taxon>Bacteroides</taxon>
    </lineage>
</organism>
<name>U2C808_9BACE</name>
<dbReference type="EMBL" id="AWSV01000052">
    <property type="protein sequence ID" value="ERI86629.1"/>
    <property type="molecule type" value="Genomic_DNA"/>
</dbReference>
<sequence>MLFSFGIAGCSDENEKERKEIVSPLPELKIKEEPIKVKIGTDSKVSIDILEGGGEYNVFSTNEDVVTAEIIDNKVSLEGKAIGEAALVLSDKNSKYLKFPVSVYLTDKIKFSQEEVEMKILTGHRKSIKVNISEGNGGYKAESDNRDIKVTVTEEGEITIEAIAKEESFSGSVTIKDKAGFTASIPVKVEVTTNPFPEEFLAEIKADSKRRYFFDGESKDRENSTPVRKLEDGQYTYGWTYYSIYSLQISFKGDLSVGKKTEATYTYYAYYSPTQEVVDLEIIQNDGENIWAIFSYKKGGVIHYGYFCDKAIDKEITKLKLEKNMVTISGKEGEPKSVKVKVLSGSGSYEAHSDYDGIEVTESNGVLLITGTPEKKEIEATVTVEDKENNQEEEITVILKASEEGTAEKTFTLDEKIMSDDKERLVIDGSSISVSDMEVIQSSTQLGFKQKKPKKGIVFMNLQDKTVGEKSNIGIYVYGLDPYSSRVNVPVSSFKVLKNSDGKIWATFIYTSKDGKERKGYICCGA</sequence>
<protein>
    <submittedName>
        <fullName evidence="1">Uncharacterized protein</fullName>
    </submittedName>
</protein>
<evidence type="ECO:0000313" key="1">
    <source>
        <dbReference type="EMBL" id="ERI86629.1"/>
    </source>
</evidence>
<accession>U2C808</accession>
<proteinExistence type="predicted"/>
<comment type="caution">
    <text evidence="1">The sequence shown here is derived from an EMBL/GenBank/DDBJ whole genome shotgun (WGS) entry which is preliminary data.</text>
</comment>
<evidence type="ECO:0000313" key="2">
    <source>
        <dbReference type="Proteomes" id="UP000016496"/>
    </source>
</evidence>